<keyword evidence="3 5" id="KW-1133">Transmembrane helix</keyword>
<evidence type="ECO:0000313" key="7">
    <source>
        <dbReference type="EMBL" id="SPC99376.1"/>
    </source>
</evidence>
<protein>
    <recommendedName>
        <fullName evidence="6">Late embryogenesis abundant protein LEA-2 subgroup domain-containing protein</fullName>
    </recommendedName>
</protein>
<dbReference type="PANTHER" id="PTHR31234:SF55">
    <property type="entry name" value="LATE EMBRYOGENESIS ABUNDANT (LEA) HYDROXYPROLINE-RICH GLYCOPROTEIN FAMILY"/>
    <property type="match status" value="1"/>
</dbReference>
<proteinExistence type="predicted"/>
<dbReference type="EMBL" id="OIVN01001968">
    <property type="protein sequence ID" value="SPC99376.1"/>
    <property type="molecule type" value="Genomic_DNA"/>
</dbReference>
<evidence type="ECO:0000256" key="3">
    <source>
        <dbReference type="ARBA" id="ARBA00022989"/>
    </source>
</evidence>
<dbReference type="GO" id="GO:0098542">
    <property type="term" value="P:defense response to other organism"/>
    <property type="evidence" value="ECO:0007669"/>
    <property type="project" value="InterPro"/>
</dbReference>
<dbReference type="SUPFAM" id="SSF117070">
    <property type="entry name" value="LEA14-like"/>
    <property type="match status" value="1"/>
</dbReference>
<evidence type="ECO:0000256" key="1">
    <source>
        <dbReference type="ARBA" id="ARBA00004167"/>
    </source>
</evidence>
<dbReference type="PANTHER" id="PTHR31234">
    <property type="entry name" value="LATE EMBRYOGENESIS ABUNDANT (LEA) HYDROXYPROLINE-RICH GLYCOPROTEIN FAMILY"/>
    <property type="match status" value="1"/>
</dbReference>
<evidence type="ECO:0000256" key="5">
    <source>
        <dbReference type="SAM" id="Phobius"/>
    </source>
</evidence>
<feature type="transmembrane region" description="Helical" evidence="5">
    <location>
        <begin position="69"/>
        <end position="95"/>
    </location>
</feature>
<dbReference type="InterPro" id="IPR004864">
    <property type="entry name" value="LEA_2"/>
</dbReference>
<evidence type="ECO:0000259" key="6">
    <source>
        <dbReference type="Pfam" id="PF03168"/>
    </source>
</evidence>
<keyword evidence="4 5" id="KW-0472">Membrane</keyword>
<keyword evidence="2 5" id="KW-0812">Transmembrane</keyword>
<dbReference type="Pfam" id="PF03168">
    <property type="entry name" value="LEA_2"/>
    <property type="match status" value="1"/>
</dbReference>
<accession>A0A2N9G9T5</accession>
<reference evidence="7" key="1">
    <citation type="submission" date="2018-02" db="EMBL/GenBank/DDBJ databases">
        <authorList>
            <person name="Cohen D.B."/>
            <person name="Kent A.D."/>
        </authorList>
    </citation>
    <scope>NUCLEOTIDE SEQUENCE</scope>
</reference>
<dbReference type="AlphaFoldDB" id="A0A2N9G9T5"/>
<dbReference type="InterPro" id="IPR044839">
    <property type="entry name" value="NDR1-like"/>
</dbReference>
<feature type="domain" description="Late embryogenesis abundant protein LEA-2 subgroup" evidence="6">
    <location>
        <begin position="128"/>
        <end position="208"/>
    </location>
</feature>
<evidence type="ECO:0000256" key="4">
    <source>
        <dbReference type="ARBA" id="ARBA00023136"/>
    </source>
</evidence>
<sequence>MASASATTRPEDKTVTGYPAQSSQVAAGYPAGTAYAYVAPRPTSYTAQTYGPGPAHNNNYYQRRARPSFLCRLIIIASAVFAIMGIVFFIAWLILKPRLPVFRVDSASVSQLNVTSSSELTATWNFTLFVRNPNTKLNLYYDRLQASVYYGRDDILSMTSLQPFFQPKRNETRVLVRFSVVDEYVREKVATRISDEKAIGSVGFRVRVIALVKFRSGIWWTRQRLLRVYCDRVQIGFGSNNGTGSLTGQSVPCEVDL</sequence>
<name>A0A2N9G9T5_FAGSY</name>
<gene>
    <name evidence="7" type="ORF">FSB_LOCUS27258</name>
</gene>
<dbReference type="GO" id="GO:0005886">
    <property type="term" value="C:plasma membrane"/>
    <property type="evidence" value="ECO:0007669"/>
    <property type="project" value="TreeGrafter"/>
</dbReference>
<evidence type="ECO:0000256" key="2">
    <source>
        <dbReference type="ARBA" id="ARBA00022692"/>
    </source>
</evidence>
<organism evidence="7">
    <name type="scientific">Fagus sylvatica</name>
    <name type="common">Beechnut</name>
    <dbReference type="NCBI Taxonomy" id="28930"/>
    <lineage>
        <taxon>Eukaryota</taxon>
        <taxon>Viridiplantae</taxon>
        <taxon>Streptophyta</taxon>
        <taxon>Embryophyta</taxon>
        <taxon>Tracheophyta</taxon>
        <taxon>Spermatophyta</taxon>
        <taxon>Magnoliopsida</taxon>
        <taxon>eudicotyledons</taxon>
        <taxon>Gunneridae</taxon>
        <taxon>Pentapetalae</taxon>
        <taxon>rosids</taxon>
        <taxon>fabids</taxon>
        <taxon>Fagales</taxon>
        <taxon>Fagaceae</taxon>
        <taxon>Fagus</taxon>
    </lineage>
</organism>
<comment type="subcellular location">
    <subcellularLocation>
        <location evidence="1">Membrane</location>
        <topology evidence="1">Single-pass membrane protein</topology>
    </subcellularLocation>
</comment>